<feature type="region of interest" description="Disordered" evidence="9">
    <location>
        <begin position="279"/>
        <end position="369"/>
    </location>
</feature>
<protein>
    <submittedName>
        <fullName evidence="10">Uncharacterized protein</fullName>
    </submittedName>
</protein>
<comment type="subcellular location">
    <subcellularLocation>
        <location evidence="2">Cytoplasm</location>
    </subcellularLocation>
    <subcellularLocation>
        <location evidence="1">Nucleus</location>
    </subcellularLocation>
</comment>
<reference evidence="10" key="1">
    <citation type="submission" date="2023-03" db="EMBL/GenBank/DDBJ databases">
        <title>Massive genome expansion in bonnet fungi (Mycena s.s.) driven by repeated elements and novel gene families across ecological guilds.</title>
        <authorList>
            <consortium name="Lawrence Berkeley National Laboratory"/>
            <person name="Harder C.B."/>
            <person name="Miyauchi S."/>
            <person name="Viragh M."/>
            <person name="Kuo A."/>
            <person name="Thoen E."/>
            <person name="Andreopoulos B."/>
            <person name="Lu D."/>
            <person name="Skrede I."/>
            <person name="Drula E."/>
            <person name="Henrissat B."/>
            <person name="Morin E."/>
            <person name="Kohler A."/>
            <person name="Barry K."/>
            <person name="LaButti K."/>
            <person name="Morin E."/>
            <person name="Salamov A."/>
            <person name="Lipzen A."/>
            <person name="Mereny Z."/>
            <person name="Hegedus B."/>
            <person name="Baldrian P."/>
            <person name="Stursova M."/>
            <person name="Weitz H."/>
            <person name="Taylor A."/>
            <person name="Grigoriev I.V."/>
            <person name="Nagy L.G."/>
            <person name="Martin F."/>
            <person name="Kauserud H."/>
        </authorList>
    </citation>
    <scope>NUCLEOTIDE SEQUENCE</scope>
    <source>
        <strain evidence="10">CBHHK173m</strain>
    </source>
</reference>
<feature type="compositionally biased region" description="Basic and acidic residues" evidence="9">
    <location>
        <begin position="581"/>
        <end position="592"/>
    </location>
</feature>
<evidence type="ECO:0000313" key="10">
    <source>
        <dbReference type="EMBL" id="KAJ7077150.1"/>
    </source>
</evidence>
<sequence>MATPSSSATSPSPTTAFASPLQHSAAGPDVPDQDSRKRSIEKFKARAEISNVTRSLRARLSYASYKATHNLSHVPLRDLEAQSQNQAQVFSRTMAAKRKASTLTTATYASSIGSNNYYNNPATQGGTSSSPGSALRRPGSMAPPPQRTYYPAVLAGTSNAAGGSDAPRPVLAHSLFTSILAPPPSQPARTILNVADPPVPPPSRPPASPRPRTSKPSARSIAEGTRAMAKTRRDDKPKKHKSRHSTDKGKQRQRRHAAVDADGDVDMKAAETLTSLLLHHRPSMGSASSPRSSLDDSESGSTQSYSHFAQSSARNVGSVTPVPPPGGASTSAIPEFRRASATPPPAQHAQTHLPHQTTPQPAPTDNEAADLMLFLATSPSPVRKDARDLAAYRALNGVRPKGRVLFPTAGSMGDGEGGRAPAKLARGGDSFGSSVSSIGGDMAPAPGSRTATPVPAAPSPVPGAQLLPPPPLPSSASALPSAAPSPAPAPRKDSRPASPKPVYGQAAPPQPQPLAPPPTQPAQVDFNFNEFLNASPSPRGSVGAPQKANLGLRADVGRKLFEEEQMRHHQHQQGPGAGKARAADEQRERERGLGAGIDLVQS</sequence>
<dbReference type="AlphaFoldDB" id="A0AAD6TWW4"/>
<organism evidence="10 11">
    <name type="scientific">Mycena belliarum</name>
    <dbReference type="NCBI Taxonomy" id="1033014"/>
    <lineage>
        <taxon>Eukaryota</taxon>
        <taxon>Fungi</taxon>
        <taxon>Dikarya</taxon>
        <taxon>Basidiomycota</taxon>
        <taxon>Agaricomycotina</taxon>
        <taxon>Agaricomycetes</taxon>
        <taxon>Agaricomycetidae</taxon>
        <taxon>Agaricales</taxon>
        <taxon>Marasmiineae</taxon>
        <taxon>Mycenaceae</taxon>
        <taxon>Mycena</taxon>
    </lineage>
</organism>
<keyword evidence="8" id="KW-0539">Nucleus</keyword>
<keyword evidence="4" id="KW-0963">Cytoplasm</keyword>
<feature type="compositionally biased region" description="Pro residues" evidence="9">
    <location>
        <begin position="197"/>
        <end position="209"/>
    </location>
</feature>
<accession>A0AAD6TWW4</accession>
<keyword evidence="6" id="KW-0805">Transcription regulation</keyword>
<evidence type="ECO:0000256" key="8">
    <source>
        <dbReference type="ARBA" id="ARBA00023242"/>
    </source>
</evidence>
<feature type="region of interest" description="Disordered" evidence="9">
    <location>
        <begin position="182"/>
        <end position="266"/>
    </location>
</feature>
<keyword evidence="5" id="KW-0678">Repressor</keyword>
<gene>
    <name evidence="10" type="ORF">B0H15DRAFT_569446</name>
</gene>
<evidence type="ECO:0000256" key="6">
    <source>
        <dbReference type="ARBA" id="ARBA00023015"/>
    </source>
</evidence>
<evidence type="ECO:0000256" key="9">
    <source>
        <dbReference type="SAM" id="MobiDB-lite"/>
    </source>
</evidence>
<feature type="compositionally biased region" description="Low complexity" evidence="9">
    <location>
        <begin position="1"/>
        <end position="20"/>
    </location>
</feature>
<feature type="region of interest" description="Disordered" evidence="9">
    <location>
        <begin position="562"/>
        <end position="602"/>
    </location>
</feature>
<dbReference type="Proteomes" id="UP001222325">
    <property type="component" value="Unassembled WGS sequence"/>
</dbReference>
<keyword evidence="7" id="KW-0804">Transcription</keyword>
<feature type="compositionally biased region" description="Polar residues" evidence="9">
    <location>
        <begin position="348"/>
        <end position="359"/>
    </location>
</feature>
<dbReference type="GO" id="GO:0005634">
    <property type="term" value="C:nucleus"/>
    <property type="evidence" value="ECO:0007669"/>
    <property type="project" value="UniProtKB-SubCell"/>
</dbReference>
<evidence type="ECO:0000256" key="7">
    <source>
        <dbReference type="ARBA" id="ARBA00023163"/>
    </source>
</evidence>
<feature type="compositionally biased region" description="Pro residues" evidence="9">
    <location>
        <begin position="455"/>
        <end position="473"/>
    </location>
</feature>
<feature type="compositionally biased region" description="Low complexity" evidence="9">
    <location>
        <begin position="210"/>
        <end position="220"/>
    </location>
</feature>
<evidence type="ECO:0000256" key="2">
    <source>
        <dbReference type="ARBA" id="ARBA00004496"/>
    </source>
</evidence>
<comment type="similarity">
    <text evidence="3">Belongs to the WHI5/NRM1 family.</text>
</comment>
<dbReference type="EMBL" id="JARJCN010000075">
    <property type="protein sequence ID" value="KAJ7077150.1"/>
    <property type="molecule type" value="Genomic_DNA"/>
</dbReference>
<evidence type="ECO:0000256" key="5">
    <source>
        <dbReference type="ARBA" id="ARBA00022491"/>
    </source>
</evidence>
<proteinExistence type="inferred from homology"/>
<feature type="compositionally biased region" description="Pro residues" evidence="9">
    <location>
        <begin position="508"/>
        <end position="520"/>
    </location>
</feature>
<name>A0AAD6TWW4_9AGAR</name>
<evidence type="ECO:0000256" key="3">
    <source>
        <dbReference type="ARBA" id="ARBA00006922"/>
    </source>
</evidence>
<feature type="compositionally biased region" description="Polar residues" evidence="9">
    <location>
        <begin position="305"/>
        <end position="315"/>
    </location>
</feature>
<evidence type="ECO:0000313" key="11">
    <source>
        <dbReference type="Proteomes" id="UP001222325"/>
    </source>
</evidence>
<feature type="region of interest" description="Disordered" evidence="9">
    <location>
        <begin position="1"/>
        <end position="39"/>
    </location>
</feature>
<comment type="caution">
    <text evidence="10">The sequence shown here is derived from an EMBL/GenBank/DDBJ whole genome shotgun (WGS) entry which is preliminary data.</text>
</comment>
<dbReference type="InterPro" id="IPR013734">
    <property type="entry name" value="TF_Nrm1/Whi5"/>
</dbReference>
<feature type="region of interest" description="Disordered" evidence="9">
    <location>
        <begin position="403"/>
        <end position="550"/>
    </location>
</feature>
<dbReference type="Pfam" id="PF08528">
    <property type="entry name" value="Whi5"/>
    <property type="match status" value="1"/>
</dbReference>
<feature type="compositionally biased region" description="Low complexity" evidence="9">
    <location>
        <begin position="283"/>
        <end position="292"/>
    </location>
</feature>
<feature type="compositionally biased region" description="Polar residues" evidence="9">
    <location>
        <begin position="118"/>
        <end position="132"/>
    </location>
</feature>
<evidence type="ECO:0000256" key="4">
    <source>
        <dbReference type="ARBA" id="ARBA00022490"/>
    </source>
</evidence>
<feature type="region of interest" description="Disordered" evidence="9">
    <location>
        <begin position="118"/>
        <end position="150"/>
    </location>
</feature>
<dbReference type="GO" id="GO:0005737">
    <property type="term" value="C:cytoplasm"/>
    <property type="evidence" value="ECO:0007669"/>
    <property type="project" value="UniProtKB-SubCell"/>
</dbReference>
<evidence type="ECO:0000256" key="1">
    <source>
        <dbReference type="ARBA" id="ARBA00004123"/>
    </source>
</evidence>
<keyword evidence="11" id="KW-1185">Reference proteome</keyword>